<comment type="caution">
    <text evidence="5">The sequence shown here is derived from an EMBL/GenBank/DDBJ whole genome shotgun (WGS) entry which is preliminary data.</text>
</comment>
<dbReference type="InterPro" id="IPR057765">
    <property type="entry name" value="MS1-like_ubiquitin"/>
</dbReference>
<dbReference type="GO" id="GO:0008270">
    <property type="term" value="F:zinc ion binding"/>
    <property type="evidence" value="ECO:0007669"/>
    <property type="project" value="UniProtKB-KW"/>
</dbReference>
<reference evidence="6" key="1">
    <citation type="submission" date="2024-07" db="EMBL/GenBank/DDBJ databases">
        <title>Two chromosome-level genome assemblies of Korean endemic species Abeliophyllum distichum and Forsythia ovata (Oleaceae).</title>
        <authorList>
            <person name="Jang H."/>
        </authorList>
    </citation>
    <scope>NUCLEOTIDE SEQUENCE [LARGE SCALE GENOMIC DNA]</scope>
</reference>
<dbReference type="InterPro" id="IPR013083">
    <property type="entry name" value="Znf_RING/FYVE/PHD"/>
</dbReference>
<proteinExistence type="predicted"/>
<dbReference type="InterPro" id="IPR011011">
    <property type="entry name" value="Znf_FYVE_PHD"/>
</dbReference>
<organism evidence="5 6">
    <name type="scientific">Abeliophyllum distichum</name>
    <dbReference type="NCBI Taxonomy" id="126358"/>
    <lineage>
        <taxon>Eukaryota</taxon>
        <taxon>Viridiplantae</taxon>
        <taxon>Streptophyta</taxon>
        <taxon>Embryophyta</taxon>
        <taxon>Tracheophyta</taxon>
        <taxon>Spermatophyta</taxon>
        <taxon>Magnoliopsida</taxon>
        <taxon>eudicotyledons</taxon>
        <taxon>Gunneridae</taxon>
        <taxon>Pentapetalae</taxon>
        <taxon>asterids</taxon>
        <taxon>lamiids</taxon>
        <taxon>Lamiales</taxon>
        <taxon>Oleaceae</taxon>
        <taxon>Forsythieae</taxon>
        <taxon>Abeliophyllum</taxon>
    </lineage>
</organism>
<feature type="domain" description="PHD finger protein MALE STERILITY 1-like ubiquitin-like" evidence="4">
    <location>
        <begin position="5"/>
        <end position="52"/>
    </location>
</feature>
<sequence>MDLVEQFEEYIPNPLPELLVLFPDATIANLNLEAMKAFQEVYLIFRRYRMESGAKRWIVDFFCEAMDDDEERMLACDVCGVWHYTRCSTIPGSDVVPTKFYSKRVFELKDYIMQLASKGHKQTITSFGPVYKRLEKIEQKEQQFGEIDEQVEF</sequence>
<name>A0ABD1SAQ9_9LAMI</name>
<dbReference type="SUPFAM" id="SSF57903">
    <property type="entry name" value="FYVE/PHD zinc finger"/>
    <property type="match status" value="1"/>
</dbReference>
<keyword evidence="6" id="KW-1185">Reference proteome</keyword>
<evidence type="ECO:0000256" key="3">
    <source>
        <dbReference type="ARBA" id="ARBA00022833"/>
    </source>
</evidence>
<dbReference type="PANTHER" id="PTHR46201">
    <property type="entry name" value="PHD FINGER PROTEIN MALE MEIOCYTE DEATH 1-RELATED"/>
    <property type="match status" value="1"/>
</dbReference>
<dbReference type="Pfam" id="PF25565">
    <property type="entry name" value="Ubiquitin_At1g33420"/>
    <property type="match status" value="1"/>
</dbReference>
<dbReference type="Proteomes" id="UP001604336">
    <property type="component" value="Unassembled WGS sequence"/>
</dbReference>
<accession>A0ABD1SAQ9</accession>
<dbReference type="Gene3D" id="3.30.40.10">
    <property type="entry name" value="Zinc/RING finger domain, C3HC4 (zinc finger)"/>
    <property type="match status" value="1"/>
</dbReference>
<gene>
    <name evidence="5" type="ORF">Adt_23387</name>
</gene>
<dbReference type="PANTHER" id="PTHR46201:SF3">
    <property type="entry name" value="OS01G0877500 PROTEIN"/>
    <property type="match status" value="1"/>
</dbReference>
<keyword evidence="3" id="KW-0862">Zinc</keyword>
<protein>
    <submittedName>
        <fullName evidence="5">PHD finger protein</fullName>
    </submittedName>
</protein>
<dbReference type="AlphaFoldDB" id="A0ABD1SAQ9"/>
<keyword evidence="1" id="KW-0479">Metal-binding</keyword>
<evidence type="ECO:0000256" key="2">
    <source>
        <dbReference type="ARBA" id="ARBA00022771"/>
    </source>
</evidence>
<evidence type="ECO:0000259" key="4">
    <source>
        <dbReference type="Pfam" id="PF25565"/>
    </source>
</evidence>
<keyword evidence="2" id="KW-0863">Zinc-finger</keyword>
<dbReference type="EMBL" id="JBFOLK010000007">
    <property type="protein sequence ID" value="KAL2497837.1"/>
    <property type="molecule type" value="Genomic_DNA"/>
</dbReference>
<evidence type="ECO:0000313" key="6">
    <source>
        <dbReference type="Proteomes" id="UP001604336"/>
    </source>
</evidence>
<evidence type="ECO:0000313" key="5">
    <source>
        <dbReference type="EMBL" id="KAL2497837.1"/>
    </source>
</evidence>
<evidence type="ECO:0000256" key="1">
    <source>
        <dbReference type="ARBA" id="ARBA00022723"/>
    </source>
</evidence>